<accession>A0A401ZUF8</accession>
<dbReference type="PANTHER" id="PTHR43143">
    <property type="entry name" value="METALLOPHOSPHOESTERASE, CALCINEURIN SUPERFAMILY"/>
    <property type="match status" value="1"/>
</dbReference>
<dbReference type="EMBL" id="BIFR01000001">
    <property type="protein sequence ID" value="GCE10521.1"/>
    <property type="molecule type" value="Genomic_DNA"/>
</dbReference>
<comment type="caution">
    <text evidence="2">The sequence shown here is derived from an EMBL/GenBank/DDBJ whole genome shotgun (WGS) entry which is preliminary data.</text>
</comment>
<reference evidence="3" key="1">
    <citation type="submission" date="2018-12" db="EMBL/GenBank/DDBJ databases">
        <title>Tengunoibacter tsumagoiensis gen. nov., sp. nov., Dictyobacter kobayashii sp. nov., D. alpinus sp. nov., and D. joshuensis sp. nov. and description of Dictyobacteraceae fam. nov. within the order Ktedonobacterales isolated from Tengu-no-mugimeshi.</title>
        <authorList>
            <person name="Wang C.M."/>
            <person name="Zheng Y."/>
            <person name="Sakai Y."/>
            <person name="Toyoda A."/>
            <person name="Minakuchi Y."/>
            <person name="Abe K."/>
            <person name="Yokota A."/>
            <person name="Yabe S."/>
        </authorList>
    </citation>
    <scope>NUCLEOTIDE SEQUENCE [LARGE SCALE GENOMIC DNA]</scope>
    <source>
        <strain evidence="3">Uno3</strain>
    </source>
</reference>
<keyword evidence="3" id="KW-1185">Reference proteome</keyword>
<proteinExistence type="predicted"/>
<dbReference type="SUPFAM" id="SSF56300">
    <property type="entry name" value="Metallo-dependent phosphatases"/>
    <property type="match status" value="1"/>
</dbReference>
<organism evidence="2 3">
    <name type="scientific">Tengunoibacter tsumagoiensis</name>
    <dbReference type="NCBI Taxonomy" id="2014871"/>
    <lineage>
        <taxon>Bacteria</taxon>
        <taxon>Bacillati</taxon>
        <taxon>Chloroflexota</taxon>
        <taxon>Ktedonobacteria</taxon>
        <taxon>Ktedonobacterales</taxon>
        <taxon>Dictyobacteraceae</taxon>
        <taxon>Tengunoibacter</taxon>
    </lineage>
</organism>
<feature type="domain" description="Calcineurin-like phosphoesterase" evidence="1">
    <location>
        <begin position="14"/>
        <end position="227"/>
    </location>
</feature>
<dbReference type="RefSeq" id="WP_126578117.1">
    <property type="nucleotide sequence ID" value="NZ_BIFR01000001.1"/>
</dbReference>
<gene>
    <name evidence="2" type="ORF">KTT_03800</name>
</gene>
<name>A0A401ZUF8_9CHLR</name>
<dbReference type="Proteomes" id="UP000287352">
    <property type="component" value="Unassembled WGS sequence"/>
</dbReference>
<dbReference type="Gene3D" id="3.60.21.10">
    <property type="match status" value="1"/>
</dbReference>
<dbReference type="PANTHER" id="PTHR43143:SF1">
    <property type="entry name" value="SERINE_THREONINE-PROTEIN PHOSPHATASE CPPED1"/>
    <property type="match status" value="1"/>
</dbReference>
<evidence type="ECO:0000313" key="2">
    <source>
        <dbReference type="EMBL" id="GCE10521.1"/>
    </source>
</evidence>
<dbReference type="AlphaFoldDB" id="A0A401ZUF8"/>
<dbReference type="Pfam" id="PF00149">
    <property type="entry name" value="Metallophos"/>
    <property type="match status" value="1"/>
</dbReference>
<sequence>MQAHTTDQNSEQLHFWALGDLHFRALAPWREFQAQRYALMFEDLQALWQAEGAPAFCVSPGDIIETCAQENYDLAKSTLQTYLGQIPFYPGIGNHEYHEPEIDPRSTRRYFTAAWDKPPRYTWQAEGLLFIMLDYPDPLTLADPTKVFISQETQAFLEESLAAHPNLPALIFLHCPLRNTVLDRNPALGRDYNSLQSFFSPENSQEIRNILSRHRNASLFFSGHTHSGWEAPRLVVSERDGDHFVSFVNLMSPWYTGTHKGPHVDKALTSFSYSYDDPDIIPTFSIRTYANYASIRVRDHKSRSWLKTWHVPLFSH</sequence>
<dbReference type="GO" id="GO:0016787">
    <property type="term" value="F:hydrolase activity"/>
    <property type="evidence" value="ECO:0007669"/>
    <property type="project" value="InterPro"/>
</dbReference>
<evidence type="ECO:0000313" key="3">
    <source>
        <dbReference type="Proteomes" id="UP000287352"/>
    </source>
</evidence>
<dbReference type="InterPro" id="IPR004843">
    <property type="entry name" value="Calcineurin-like_PHP"/>
</dbReference>
<dbReference type="InterPro" id="IPR029052">
    <property type="entry name" value="Metallo-depent_PP-like"/>
</dbReference>
<protein>
    <recommendedName>
        <fullName evidence="1">Calcineurin-like phosphoesterase domain-containing protein</fullName>
    </recommendedName>
</protein>
<dbReference type="InterPro" id="IPR051918">
    <property type="entry name" value="STPP_CPPED1"/>
</dbReference>
<dbReference type="OrthoDB" id="1662393at2"/>
<evidence type="ECO:0000259" key="1">
    <source>
        <dbReference type="Pfam" id="PF00149"/>
    </source>
</evidence>